<dbReference type="Proteomes" id="UP000596035">
    <property type="component" value="Chromosome"/>
</dbReference>
<name>A0A1Z2XSY3_9FIRM</name>
<evidence type="ECO:0000313" key="5">
    <source>
        <dbReference type="Proteomes" id="UP000596035"/>
    </source>
</evidence>
<keyword evidence="4" id="KW-1185">Reference proteome</keyword>
<gene>
    <name evidence="2" type="ORF">ADH66_13460</name>
    <name evidence="3" type="ORF">I5Q82_03800</name>
</gene>
<evidence type="ECO:0000313" key="4">
    <source>
        <dbReference type="Proteomes" id="UP000196710"/>
    </source>
</evidence>
<reference evidence="3 5" key="3">
    <citation type="submission" date="2020-11" db="EMBL/GenBank/DDBJ databases">
        <title>Closed and high quality bacterial genomes of the OMM12 community.</title>
        <authorList>
            <person name="Marbouty M."/>
            <person name="Lamy-Besnier Q."/>
            <person name="Debarbieux L."/>
            <person name="Koszul R."/>
        </authorList>
    </citation>
    <scope>NUCLEOTIDE SEQUENCE [LARGE SCALE GENOMIC DNA]</scope>
    <source>
        <strain evidence="3 5">KB18</strain>
    </source>
</reference>
<dbReference type="AlphaFoldDB" id="A0A1Z2XSY3"/>
<protein>
    <submittedName>
        <fullName evidence="3">C39 family peptidase</fullName>
    </submittedName>
</protein>
<evidence type="ECO:0000313" key="3">
    <source>
        <dbReference type="EMBL" id="QQR30832.1"/>
    </source>
</evidence>
<dbReference type="Pfam" id="PF13529">
    <property type="entry name" value="Peptidase_C39_2"/>
    <property type="match status" value="1"/>
</dbReference>
<reference evidence="2" key="1">
    <citation type="journal article" date="2017" name="Genome Announc.">
        <title>High-Quality Whole-Genome Sequences of the Oligo-Mouse-Microbiota Bacterial Community.</title>
        <authorList>
            <person name="Garzetti D."/>
            <person name="Brugiroux S."/>
            <person name="Bunk B."/>
            <person name="Pukall R."/>
            <person name="McCoy K.D."/>
            <person name="Macpherson A.J."/>
            <person name="Stecher B."/>
        </authorList>
    </citation>
    <scope>NUCLEOTIDE SEQUENCE</scope>
    <source>
        <strain evidence="2">KB18</strain>
    </source>
</reference>
<reference evidence="4" key="2">
    <citation type="submission" date="2017-05" db="EMBL/GenBank/DDBJ databases">
        <title>Improved OligoMM genomes.</title>
        <authorList>
            <person name="Garzetti D."/>
        </authorList>
    </citation>
    <scope>NUCLEOTIDE SEQUENCE [LARGE SCALE GENOMIC DNA]</scope>
    <source>
        <strain evidence="4">KB18</strain>
    </source>
</reference>
<dbReference type="EMBL" id="CP021422">
    <property type="protein sequence ID" value="ASB41572.1"/>
    <property type="molecule type" value="Genomic_DNA"/>
</dbReference>
<dbReference type="RefSeq" id="WP_084384472.1">
    <property type="nucleotide sequence ID" value="NZ_CP021422.1"/>
</dbReference>
<dbReference type="InterPro" id="IPR039564">
    <property type="entry name" value="Peptidase_C39-like"/>
</dbReference>
<dbReference type="Gene3D" id="3.90.70.10">
    <property type="entry name" value="Cysteine proteinases"/>
    <property type="match status" value="1"/>
</dbReference>
<dbReference type="EMBL" id="CP065321">
    <property type="protein sequence ID" value="QQR30832.1"/>
    <property type="molecule type" value="Genomic_DNA"/>
</dbReference>
<organism evidence="3 5">
    <name type="scientific">Acutalibacter muris</name>
    <dbReference type="NCBI Taxonomy" id="1796620"/>
    <lineage>
        <taxon>Bacteria</taxon>
        <taxon>Bacillati</taxon>
        <taxon>Bacillota</taxon>
        <taxon>Clostridia</taxon>
        <taxon>Eubacteriales</taxon>
        <taxon>Acutalibacteraceae</taxon>
        <taxon>Acutalibacter</taxon>
    </lineage>
</organism>
<dbReference type="Proteomes" id="UP000196710">
    <property type="component" value="Chromosome"/>
</dbReference>
<proteinExistence type="predicted"/>
<feature type="domain" description="Peptidase C39-like" evidence="1">
    <location>
        <begin position="135"/>
        <end position="268"/>
    </location>
</feature>
<evidence type="ECO:0000313" key="2">
    <source>
        <dbReference type="EMBL" id="ASB41572.1"/>
    </source>
</evidence>
<accession>A0A1Z2XSY3</accession>
<sequence>MKDPRYKKNHSLLIPTLLLALFCVGGMELLFCAHFSPALYHRITDPVVEPVTRAARAVKARLDQWEFDLRLDRTLADIGEFSAQYKQPRPMPLPERPQYAIYPELLEPPPEPAEPALTEFTEENGQSILTGGTPVVYYNQGDPQWRDKPFGTDYIGKYACGPTVMAIIVSTLTDTDTDPEKMSAWAYDNGYWCSGSGSYPSLIQGASKTFGIECREAKDCDAKMLRSHLEGGGLAVALVGPGHFTKSGHFILLHGTSSAGEVLVADPNSRKNSLALWDPQVILEEAKASSGDGVCIWLLG</sequence>
<evidence type="ECO:0000259" key="1">
    <source>
        <dbReference type="Pfam" id="PF13529"/>
    </source>
</evidence>
<dbReference type="KEGG" id="amur:ADH66_13460"/>